<reference evidence="1 2" key="1">
    <citation type="submission" date="2018-06" db="EMBL/GenBank/DDBJ databases">
        <title>Comparative genomics reveals the genomic features of Rhizophagus irregularis, R. cerebriforme, R. diaphanum and Gigaspora rosea, and their symbiotic lifestyle signature.</title>
        <authorList>
            <person name="Morin E."/>
            <person name="San Clemente H."/>
            <person name="Chen E.C.H."/>
            <person name="De La Providencia I."/>
            <person name="Hainaut M."/>
            <person name="Kuo A."/>
            <person name="Kohler A."/>
            <person name="Murat C."/>
            <person name="Tang N."/>
            <person name="Roy S."/>
            <person name="Loubradou J."/>
            <person name="Henrissat B."/>
            <person name="Grigoriev I.V."/>
            <person name="Corradi N."/>
            <person name="Roux C."/>
            <person name="Martin F.M."/>
        </authorList>
    </citation>
    <scope>NUCLEOTIDE SEQUENCE [LARGE SCALE GENOMIC DNA]</scope>
    <source>
        <strain evidence="1 2">DAOM 227022</strain>
    </source>
</reference>
<dbReference type="AlphaFoldDB" id="A0A397SU72"/>
<proteinExistence type="predicted"/>
<comment type="caution">
    <text evidence="1">The sequence shown here is derived from an EMBL/GenBank/DDBJ whole genome shotgun (WGS) entry which is preliminary data.</text>
</comment>
<dbReference type="Proteomes" id="UP000265703">
    <property type="component" value="Unassembled WGS sequence"/>
</dbReference>
<accession>A0A397SU72</accession>
<sequence length="176" mass="20809">MSGDLHDFTQHSHILQIISYLKFYHFSQNDNNFYYVTCKIILQDDVGSFDDNDHYNHGFFFQHPDDSSTVYFVTCKLLPFLLIENILNNGMDFNNKCKILLSLHQKLNLEQSLRQKLFDLMRNVNSMTQTASMDNIQNYNDNGLPSNDHIAYQDTNIYPWQQVDCYQNQQTNLNFI</sequence>
<organism evidence="1 2">
    <name type="scientific">Glomus cerebriforme</name>
    <dbReference type="NCBI Taxonomy" id="658196"/>
    <lineage>
        <taxon>Eukaryota</taxon>
        <taxon>Fungi</taxon>
        <taxon>Fungi incertae sedis</taxon>
        <taxon>Mucoromycota</taxon>
        <taxon>Glomeromycotina</taxon>
        <taxon>Glomeromycetes</taxon>
        <taxon>Glomerales</taxon>
        <taxon>Glomeraceae</taxon>
        <taxon>Glomus</taxon>
    </lineage>
</organism>
<protein>
    <submittedName>
        <fullName evidence="1">Uncharacterized protein</fullName>
    </submittedName>
</protein>
<dbReference type="EMBL" id="QKYT01000207">
    <property type="protein sequence ID" value="RIA89730.1"/>
    <property type="molecule type" value="Genomic_DNA"/>
</dbReference>
<name>A0A397SU72_9GLOM</name>
<dbReference type="OrthoDB" id="2306663at2759"/>
<evidence type="ECO:0000313" key="2">
    <source>
        <dbReference type="Proteomes" id="UP000265703"/>
    </source>
</evidence>
<keyword evidence="2" id="KW-1185">Reference proteome</keyword>
<evidence type="ECO:0000313" key="1">
    <source>
        <dbReference type="EMBL" id="RIA89730.1"/>
    </source>
</evidence>
<gene>
    <name evidence="1" type="ORF">C1645_876521</name>
</gene>